<dbReference type="AlphaFoldDB" id="A0A5M9ZHQ0"/>
<evidence type="ECO:0000313" key="1">
    <source>
        <dbReference type="EMBL" id="KAA8826975.1"/>
    </source>
</evidence>
<evidence type="ECO:0000313" key="2">
    <source>
        <dbReference type="Proteomes" id="UP000410049"/>
    </source>
</evidence>
<dbReference type="EMBL" id="RZUH01000009">
    <property type="protein sequence ID" value="KAA8826975.1"/>
    <property type="molecule type" value="Genomic_DNA"/>
</dbReference>
<protein>
    <submittedName>
        <fullName evidence="1">Uncharacterized protein</fullName>
    </submittedName>
</protein>
<accession>A0A5M9ZHQ0</accession>
<gene>
    <name evidence="1" type="ORF">EMO91_10615</name>
</gene>
<dbReference type="Proteomes" id="UP000410049">
    <property type="component" value="Unassembled WGS sequence"/>
</dbReference>
<proteinExistence type="predicted"/>
<reference evidence="1 2" key="1">
    <citation type="journal article" date="2019" name="Syst. Appl. Microbiol.">
        <title>Characterization of Bifidobacterium species in feaces of the Egyptian fruit bat: Description of B. vespertilionis sp. nov. and B. rousetti sp. nov.</title>
        <authorList>
            <person name="Modesto M."/>
            <person name="Satti M."/>
            <person name="Watanabe K."/>
            <person name="Puglisi E."/>
            <person name="Morelli L."/>
            <person name="Huang C.-H."/>
            <person name="Liou J.-S."/>
            <person name="Miyashita M."/>
            <person name="Tamura T."/>
            <person name="Saito S."/>
            <person name="Mori K."/>
            <person name="Huang L."/>
            <person name="Sciavilla P."/>
            <person name="Sandri C."/>
            <person name="Spiezio C."/>
            <person name="Vitali F."/>
            <person name="Cavalieri D."/>
            <person name="Perpetuini G."/>
            <person name="Tofalo R."/>
            <person name="Bonetti A."/>
            <person name="Arita M."/>
            <person name="Mattarelli P."/>
        </authorList>
    </citation>
    <scope>NUCLEOTIDE SEQUENCE [LARGE SCALE GENOMIC DNA]</scope>
    <source>
        <strain evidence="1 2">RST17</strain>
    </source>
</reference>
<sequence>MYDDSDAFYAGLDDFTLCELFHQFANGYAAALLAARRNARGRGDADAERAYLDEAIGLKGAMRRIGDRDRDAQIGAIRRWRGRTEELREAPHVAA</sequence>
<organism evidence="1 2">
    <name type="scientific">Bifidobacterium myosotis</name>
    <dbReference type="NCBI Taxonomy" id="1630166"/>
    <lineage>
        <taxon>Bacteria</taxon>
        <taxon>Bacillati</taxon>
        <taxon>Actinomycetota</taxon>
        <taxon>Actinomycetes</taxon>
        <taxon>Bifidobacteriales</taxon>
        <taxon>Bifidobacteriaceae</taxon>
        <taxon>Bifidobacterium</taxon>
    </lineage>
</organism>
<comment type="caution">
    <text evidence="1">The sequence shown here is derived from an EMBL/GenBank/DDBJ whole genome shotgun (WGS) entry which is preliminary data.</text>
</comment>
<name>A0A5M9ZHQ0_9BIFI</name>
<dbReference type="RefSeq" id="WP_150379931.1">
    <property type="nucleotide sequence ID" value="NZ_RZUH01000009.1"/>
</dbReference>